<protein>
    <recommendedName>
        <fullName evidence="4">STE24 endopeptidase</fullName>
    </recommendedName>
</protein>
<dbReference type="EMBL" id="ML992509">
    <property type="protein sequence ID" value="KAF2222142.1"/>
    <property type="molecule type" value="Genomic_DNA"/>
</dbReference>
<sequence length="86" mass="9489">MPTQLDRTLQSKNLFFGFAGLVTAVAAWTIWGPSDIFPKQDPGGDPDLWTETQLKEYLRSRNLAVGKAPTREELIAMVKAAKSAPQ</sequence>
<keyword evidence="1" id="KW-0812">Transmembrane</keyword>
<gene>
    <name evidence="2" type="ORF">BDZ85DRAFT_283252</name>
</gene>
<accession>A0A6A6G8U5</accession>
<dbReference type="Pfam" id="PF10281">
    <property type="entry name" value="Ish1"/>
    <property type="match status" value="1"/>
</dbReference>
<reference evidence="3" key="1">
    <citation type="journal article" date="2020" name="Stud. Mycol.">
        <title>101 Dothideomycetes genomes: A test case for predicting lifestyles and emergence of pathogens.</title>
        <authorList>
            <person name="Haridas S."/>
            <person name="Albert R."/>
            <person name="Binder M."/>
            <person name="Bloem J."/>
            <person name="LaButti K."/>
            <person name="Salamov A."/>
            <person name="Andreopoulos B."/>
            <person name="Baker S."/>
            <person name="Barry K."/>
            <person name="Bills G."/>
            <person name="Bluhm B."/>
            <person name="Cannon C."/>
            <person name="Castanera R."/>
            <person name="Culley D."/>
            <person name="Daum C."/>
            <person name="Ezra D."/>
            <person name="Gonzalez J."/>
            <person name="Henrissat B."/>
            <person name="Kuo A."/>
            <person name="Liang C."/>
            <person name="Lipzen A."/>
            <person name="Lutzoni F."/>
            <person name="Magnuson J."/>
            <person name="Mondo S."/>
            <person name="Nolan M."/>
            <person name="Ohm R."/>
            <person name="Pangilinan J."/>
            <person name="Park H.-J."/>
            <person name="Ramirez L."/>
            <person name="Alfaro M."/>
            <person name="Sun H."/>
            <person name="Tritt A."/>
            <person name="Yoshinaga Y."/>
            <person name="Zwiers L.-H."/>
            <person name="Turgeon B."/>
            <person name="Goodwin S."/>
            <person name="Spatafora J."/>
            <person name="Crous P."/>
            <person name="Grigoriev I."/>
        </authorList>
    </citation>
    <scope>NUCLEOTIDE SEQUENCE [LARGE SCALE GENOMIC DNA]</scope>
    <source>
        <strain evidence="3">CECT 20119</strain>
    </source>
</reference>
<organism evidence="2 3">
    <name type="scientific">Elsinoe ampelina</name>
    <dbReference type="NCBI Taxonomy" id="302913"/>
    <lineage>
        <taxon>Eukaryota</taxon>
        <taxon>Fungi</taxon>
        <taxon>Dikarya</taxon>
        <taxon>Ascomycota</taxon>
        <taxon>Pezizomycotina</taxon>
        <taxon>Dothideomycetes</taxon>
        <taxon>Dothideomycetidae</taxon>
        <taxon>Myriangiales</taxon>
        <taxon>Elsinoaceae</taxon>
        <taxon>Elsinoe</taxon>
    </lineage>
</organism>
<evidence type="ECO:0000313" key="3">
    <source>
        <dbReference type="Proteomes" id="UP000799538"/>
    </source>
</evidence>
<dbReference type="Proteomes" id="UP000799538">
    <property type="component" value="Unassembled WGS sequence"/>
</dbReference>
<keyword evidence="1" id="KW-1133">Transmembrane helix</keyword>
<feature type="transmembrane region" description="Helical" evidence="1">
    <location>
        <begin position="12"/>
        <end position="31"/>
    </location>
</feature>
<dbReference type="InterPro" id="IPR018803">
    <property type="entry name" value="Ish1/Msc1-like"/>
</dbReference>
<keyword evidence="1" id="KW-0472">Membrane</keyword>
<name>A0A6A6G8U5_9PEZI</name>
<evidence type="ECO:0008006" key="4">
    <source>
        <dbReference type="Google" id="ProtNLM"/>
    </source>
</evidence>
<proteinExistence type="predicted"/>
<dbReference type="OrthoDB" id="5341873at2759"/>
<evidence type="ECO:0000313" key="2">
    <source>
        <dbReference type="EMBL" id="KAF2222142.1"/>
    </source>
</evidence>
<evidence type="ECO:0000256" key="1">
    <source>
        <dbReference type="SAM" id="Phobius"/>
    </source>
</evidence>
<dbReference type="AlphaFoldDB" id="A0A6A6G8U5"/>
<keyword evidence="3" id="KW-1185">Reference proteome</keyword>